<dbReference type="InterPro" id="IPR036322">
    <property type="entry name" value="WD40_repeat_dom_sf"/>
</dbReference>
<feature type="repeat" description="WD" evidence="3">
    <location>
        <begin position="25"/>
        <end position="56"/>
    </location>
</feature>
<evidence type="ECO:0000313" key="4">
    <source>
        <dbReference type="EMBL" id="JAD27644.1"/>
    </source>
</evidence>
<dbReference type="InterPro" id="IPR001680">
    <property type="entry name" value="WD40_rpt"/>
</dbReference>
<dbReference type="CDD" id="cd00200">
    <property type="entry name" value="WD40"/>
    <property type="match status" value="1"/>
</dbReference>
<dbReference type="InterPro" id="IPR044716">
    <property type="entry name" value="LEUNIG-like"/>
</dbReference>
<protein>
    <submittedName>
        <fullName evidence="4">Uncharacterized protein</fullName>
    </submittedName>
</protein>
<dbReference type="SMART" id="SM00320">
    <property type="entry name" value="WD40"/>
    <property type="match status" value="7"/>
</dbReference>
<dbReference type="FunFam" id="2.130.10.10:FF:000353">
    <property type="entry name" value="Transcriptional corepressor LEUNIG"/>
    <property type="match status" value="1"/>
</dbReference>
<evidence type="ECO:0000256" key="2">
    <source>
        <dbReference type="ARBA" id="ARBA00022737"/>
    </source>
</evidence>
<organism evidence="4">
    <name type="scientific">Arundo donax</name>
    <name type="common">Giant reed</name>
    <name type="synonym">Donax arundinaceus</name>
    <dbReference type="NCBI Taxonomy" id="35708"/>
    <lineage>
        <taxon>Eukaryota</taxon>
        <taxon>Viridiplantae</taxon>
        <taxon>Streptophyta</taxon>
        <taxon>Embryophyta</taxon>
        <taxon>Tracheophyta</taxon>
        <taxon>Spermatophyta</taxon>
        <taxon>Magnoliopsida</taxon>
        <taxon>Liliopsida</taxon>
        <taxon>Poales</taxon>
        <taxon>Poaceae</taxon>
        <taxon>PACMAD clade</taxon>
        <taxon>Arundinoideae</taxon>
        <taxon>Arundineae</taxon>
        <taxon>Arundo</taxon>
    </lineage>
</organism>
<dbReference type="PROSITE" id="PS50294">
    <property type="entry name" value="WD_REPEATS_REGION"/>
    <property type="match status" value="3"/>
</dbReference>
<dbReference type="PROSITE" id="PS00678">
    <property type="entry name" value="WD_REPEATS_1"/>
    <property type="match status" value="1"/>
</dbReference>
<dbReference type="GO" id="GO:0003714">
    <property type="term" value="F:transcription corepressor activity"/>
    <property type="evidence" value="ECO:0007669"/>
    <property type="project" value="InterPro"/>
</dbReference>
<proteinExistence type="predicted"/>
<dbReference type="SUPFAM" id="SSF50978">
    <property type="entry name" value="WD40 repeat-like"/>
    <property type="match status" value="1"/>
</dbReference>
<dbReference type="AlphaFoldDB" id="A0A0A8YM60"/>
<feature type="repeat" description="WD" evidence="3">
    <location>
        <begin position="110"/>
        <end position="152"/>
    </location>
</feature>
<dbReference type="Pfam" id="PF00400">
    <property type="entry name" value="WD40"/>
    <property type="match status" value="5"/>
</dbReference>
<evidence type="ECO:0000256" key="1">
    <source>
        <dbReference type="ARBA" id="ARBA00022574"/>
    </source>
</evidence>
<dbReference type="PROSITE" id="PS50082">
    <property type="entry name" value="WD_REPEATS_2"/>
    <property type="match status" value="4"/>
</dbReference>
<dbReference type="Gene3D" id="2.130.10.10">
    <property type="entry name" value="YVTN repeat-like/Quinoprotein amine dehydrogenase"/>
    <property type="match status" value="2"/>
</dbReference>
<accession>A0A0A8YM60</accession>
<keyword evidence="1 3" id="KW-0853">WD repeat</keyword>
<dbReference type="FunFam" id="2.130.10.10:FF:000495">
    <property type="entry name" value="Transcriptional corepressor LEUNIG"/>
    <property type="match status" value="1"/>
</dbReference>
<dbReference type="PRINTS" id="PR00320">
    <property type="entry name" value="GPROTEINBRPT"/>
</dbReference>
<reference evidence="4" key="1">
    <citation type="submission" date="2014-09" db="EMBL/GenBank/DDBJ databases">
        <authorList>
            <person name="Magalhaes I.L.F."/>
            <person name="Oliveira U."/>
            <person name="Santos F.R."/>
            <person name="Vidigal T.H.D.A."/>
            <person name="Brescovit A.D."/>
            <person name="Santos A.J."/>
        </authorList>
    </citation>
    <scope>NUCLEOTIDE SEQUENCE</scope>
    <source>
        <tissue evidence="4">Shoot tissue taken approximately 20 cm above the soil surface</tissue>
    </source>
</reference>
<feature type="repeat" description="WD" evidence="3">
    <location>
        <begin position="282"/>
        <end position="314"/>
    </location>
</feature>
<dbReference type="PANTHER" id="PTHR44376">
    <property type="entry name" value="TRANSCRIPTIONAL REGULATOR OF FILAMENTOUS GROWTH FLO8"/>
    <property type="match status" value="1"/>
</dbReference>
<dbReference type="PANTHER" id="PTHR44376:SF5">
    <property type="entry name" value="TRANSCRIPTIONAL COREPRESSOR LEUNIG ISOFORM X1"/>
    <property type="match status" value="1"/>
</dbReference>
<sequence>MDPRDSLGRCMDASKGFGFAEVAKGCASQNKVVCCHFSSDGKLLATGGHDKKVVLWCTDPLKPKSSLEEHSFLITDVRFSPSMSRLATSSFDKTVRVWDADNTDYSLRTFTGHSASVMSLDFHPNKEDMICSCDSDGEVRSWSINNGSCLTYVKVVKGGATQMRFQPRKGKYLAAASEKAIYILDGETQHACRSPLQGHNKAIQSVCWDSAGDYLASVSEDSVRIWSFTSGHDGEFVHELNSSGSKFHSCVFHPTYPSLLVIGCYESLELWDIREKNAMTFNNAHGGLIAALAASSATGKVASVSHDRFVKLWK</sequence>
<dbReference type="InterPro" id="IPR020472">
    <property type="entry name" value="WD40_PAC1"/>
</dbReference>
<keyword evidence="2" id="KW-0677">Repeat</keyword>
<dbReference type="InterPro" id="IPR019775">
    <property type="entry name" value="WD40_repeat_CS"/>
</dbReference>
<dbReference type="InterPro" id="IPR015943">
    <property type="entry name" value="WD40/YVTN_repeat-like_dom_sf"/>
</dbReference>
<evidence type="ECO:0000256" key="3">
    <source>
        <dbReference type="PROSITE-ProRule" id="PRU00221"/>
    </source>
</evidence>
<name>A0A0A8YM60_ARUDO</name>
<dbReference type="EMBL" id="GBRH01270251">
    <property type="protein sequence ID" value="JAD27644.1"/>
    <property type="molecule type" value="Transcribed_RNA"/>
</dbReference>
<feature type="repeat" description="WD" evidence="3">
    <location>
        <begin position="67"/>
        <end position="108"/>
    </location>
</feature>
<reference evidence="4" key="2">
    <citation type="journal article" date="2015" name="Data Brief">
        <title>Shoot transcriptome of the giant reed, Arundo donax.</title>
        <authorList>
            <person name="Barrero R.A."/>
            <person name="Guerrero F.D."/>
            <person name="Moolhuijzen P."/>
            <person name="Goolsby J.A."/>
            <person name="Tidwell J."/>
            <person name="Bellgard S.E."/>
            <person name="Bellgard M.I."/>
        </authorList>
    </citation>
    <scope>NUCLEOTIDE SEQUENCE</scope>
    <source>
        <tissue evidence="4">Shoot tissue taken approximately 20 cm above the soil surface</tissue>
    </source>
</reference>